<dbReference type="InterPro" id="IPR009068">
    <property type="entry name" value="uS15_NS1_RNA-bd_sf"/>
</dbReference>
<dbReference type="GO" id="GO:0019843">
    <property type="term" value="F:rRNA binding"/>
    <property type="evidence" value="ECO:0007669"/>
    <property type="project" value="UniProtKB-UniRule"/>
</dbReference>
<sequence>MITKTQKAELVAKYGKNPKDTGNTLVQVAILTAEIEDLKPHFKNNPKDKHSRRGFLAKINQRRVLLQHLKETDFETYQKALAELNLRK</sequence>
<dbReference type="PANTHER" id="PTHR23321:SF26">
    <property type="entry name" value="SMALL RIBOSOMAL SUBUNIT PROTEIN US15M"/>
    <property type="match status" value="1"/>
</dbReference>
<dbReference type="SMART" id="SM01387">
    <property type="entry name" value="Ribosomal_S15"/>
    <property type="match status" value="1"/>
</dbReference>
<dbReference type="Proteomes" id="UP000004978">
    <property type="component" value="Unassembled WGS sequence"/>
</dbReference>
<proteinExistence type="inferred from homology"/>
<reference evidence="6 7" key="1">
    <citation type="journal article" date="2013" name="Genome Announc.">
        <title>Genome Sequence of Mycoplasma columbinum Strain SF7.</title>
        <authorList>
            <person name="Guo Z."/>
            <person name="Xu X."/>
            <person name="Zheng Q."/>
            <person name="Li T."/>
            <person name="Kuang S."/>
            <person name="Zhang Z."/>
            <person name="Chen Y."/>
            <person name="Lu X."/>
            <person name="Zhou R."/>
            <person name="Bi D."/>
            <person name="Jin H."/>
        </authorList>
    </citation>
    <scope>NUCLEOTIDE SEQUENCE [LARGE SCALE GENOMIC DNA]</scope>
    <source>
        <strain evidence="6 7">SF7</strain>
    </source>
</reference>
<comment type="function">
    <text evidence="4">Forms an intersubunit bridge (bridge B4) with the 23S rRNA of the 50S subunit in the ribosome.</text>
</comment>
<dbReference type="AlphaFoldDB" id="F9UKK4"/>
<organism evidence="6 7">
    <name type="scientific">Mycoplasmopsis columbina SF7</name>
    <dbReference type="NCBI Taxonomy" id="1037410"/>
    <lineage>
        <taxon>Bacteria</taxon>
        <taxon>Bacillati</taxon>
        <taxon>Mycoplasmatota</taxon>
        <taxon>Mycoplasmoidales</taxon>
        <taxon>Metamycoplasmataceae</taxon>
        <taxon>Mycoplasmopsis</taxon>
    </lineage>
</organism>
<keyword evidence="7" id="KW-1185">Reference proteome</keyword>
<dbReference type="STRING" id="1037410.MCSF7_02086"/>
<comment type="similarity">
    <text evidence="4 5">Belongs to the universal ribosomal protein uS15 family.</text>
</comment>
<dbReference type="Gene3D" id="6.10.250.3130">
    <property type="match status" value="1"/>
</dbReference>
<keyword evidence="4" id="KW-0694">RNA-binding</keyword>
<evidence type="ECO:0000256" key="2">
    <source>
        <dbReference type="ARBA" id="ARBA00023274"/>
    </source>
</evidence>
<protein>
    <recommendedName>
        <fullName evidence="4">Small ribosomal subunit protein uS15</fullName>
    </recommendedName>
</protein>
<dbReference type="CDD" id="cd00353">
    <property type="entry name" value="Ribosomal_S15p_S13e"/>
    <property type="match status" value="1"/>
</dbReference>
<accession>F9UKK4</accession>
<evidence type="ECO:0000256" key="4">
    <source>
        <dbReference type="HAMAP-Rule" id="MF_01343"/>
    </source>
</evidence>
<dbReference type="SUPFAM" id="SSF47060">
    <property type="entry name" value="S15/NS1 RNA-binding domain"/>
    <property type="match status" value="1"/>
</dbReference>
<dbReference type="EMBL" id="AFXA01000011">
    <property type="protein sequence ID" value="EGV00209.1"/>
    <property type="molecule type" value="Genomic_DNA"/>
</dbReference>
<evidence type="ECO:0000256" key="5">
    <source>
        <dbReference type="RuleBase" id="RU003919"/>
    </source>
</evidence>
<evidence type="ECO:0000256" key="3">
    <source>
        <dbReference type="ARBA" id="ARBA00064542"/>
    </source>
</evidence>
<keyword evidence="4" id="KW-0699">rRNA-binding</keyword>
<comment type="caution">
    <text evidence="6">The sequence shown here is derived from an EMBL/GenBank/DDBJ whole genome shotgun (WGS) entry which is preliminary data.</text>
</comment>
<comment type="subunit">
    <text evidence="3 4">Part of the 30S ribosomal subunit. Forms a bridge to the 50S subunit in the 70S ribosome, contacting the 23S rRNA.</text>
</comment>
<dbReference type="GO" id="GO:0022627">
    <property type="term" value="C:cytosolic small ribosomal subunit"/>
    <property type="evidence" value="ECO:0007669"/>
    <property type="project" value="TreeGrafter"/>
</dbReference>
<dbReference type="FunFam" id="1.10.287.10:FF:000002">
    <property type="entry name" value="30S ribosomal protein S15"/>
    <property type="match status" value="1"/>
</dbReference>
<comment type="function">
    <text evidence="4">One of the primary rRNA binding proteins, it binds directly to 16S rRNA where it helps nucleate assembly of the platform of the 30S subunit by binding and bridging several RNA helices of the 16S rRNA.</text>
</comment>
<dbReference type="NCBIfam" id="TIGR00952">
    <property type="entry name" value="S15_bact"/>
    <property type="match status" value="1"/>
</dbReference>
<evidence type="ECO:0000256" key="1">
    <source>
        <dbReference type="ARBA" id="ARBA00022980"/>
    </source>
</evidence>
<dbReference type="GO" id="GO:0006412">
    <property type="term" value="P:translation"/>
    <property type="evidence" value="ECO:0007669"/>
    <property type="project" value="UniProtKB-UniRule"/>
</dbReference>
<evidence type="ECO:0000313" key="6">
    <source>
        <dbReference type="EMBL" id="EGV00209.1"/>
    </source>
</evidence>
<keyword evidence="1 4" id="KW-0689">Ribosomal protein</keyword>
<dbReference type="RefSeq" id="WP_006608822.1">
    <property type="nucleotide sequence ID" value="NZ_AFXA01000011.1"/>
</dbReference>
<dbReference type="PANTHER" id="PTHR23321">
    <property type="entry name" value="RIBOSOMAL PROTEIN S15, BACTERIAL AND ORGANELLAR"/>
    <property type="match status" value="1"/>
</dbReference>
<dbReference type="InterPro" id="IPR000589">
    <property type="entry name" value="Ribosomal_uS15"/>
</dbReference>
<evidence type="ECO:0000313" key="7">
    <source>
        <dbReference type="Proteomes" id="UP000004978"/>
    </source>
</evidence>
<dbReference type="HAMAP" id="MF_01343_B">
    <property type="entry name" value="Ribosomal_uS15_B"/>
    <property type="match status" value="1"/>
</dbReference>
<dbReference type="GO" id="GO:0003735">
    <property type="term" value="F:structural constituent of ribosome"/>
    <property type="evidence" value="ECO:0007669"/>
    <property type="project" value="InterPro"/>
</dbReference>
<dbReference type="InterPro" id="IPR005290">
    <property type="entry name" value="Ribosomal_uS15_bac-type"/>
</dbReference>
<dbReference type="eggNOG" id="COG0184">
    <property type="taxonomic scope" value="Bacteria"/>
</dbReference>
<name>F9UKK4_9BACT</name>
<dbReference type="Pfam" id="PF00312">
    <property type="entry name" value="Ribosomal_S15"/>
    <property type="match status" value="1"/>
</dbReference>
<dbReference type="Gene3D" id="1.10.287.10">
    <property type="entry name" value="S15/NS1, RNA-binding"/>
    <property type="match status" value="1"/>
</dbReference>
<keyword evidence="2 4" id="KW-0687">Ribonucleoprotein</keyword>
<gene>
    <name evidence="4 6" type="primary">rpsO</name>
    <name evidence="6" type="ORF">MCSF7_02086</name>
</gene>